<dbReference type="EMBL" id="CAICTM010001898">
    <property type="protein sequence ID" value="CAB9526852.1"/>
    <property type="molecule type" value="Genomic_DNA"/>
</dbReference>
<gene>
    <name evidence="1" type="ORF">SEMRO_1900_G304280.1</name>
</gene>
<sequence length="84" mass="9855">MKTVVLFTCMANKPRDWPRRVISILGFDDRPEKPWKSHWKDGYTFEEMVAAFIEGSKTLLTEVTGSTPREQFEYTVMIHDWGSQ</sequence>
<name>A0A9N8ERN7_9STRA</name>
<dbReference type="AlphaFoldDB" id="A0A9N8ERN7"/>
<protein>
    <submittedName>
        <fullName evidence="1">Uncharacterized protein</fullName>
    </submittedName>
</protein>
<keyword evidence="2" id="KW-1185">Reference proteome</keyword>
<proteinExistence type="predicted"/>
<evidence type="ECO:0000313" key="1">
    <source>
        <dbReference type="EMBL" id="CAB9526852.1"/>
    </source>
</evidence>
<comment type="caution">
    <text evidence="1">The sequence shown here is derived from an EMBL/GenBank/DDBJ whole genome shotgun (WGS) entry which is preliminary data.</text>
</comment>
<reference evidence="1" key="1">
    <citation type="submission" date="2020-06" db="EMBL/GenBank/DDBJ databases">
        <authorList>
            <consortium name="Plant Systems Biology data submission"/>
        </authorList>
    </citation>
    <scope>NUCLEOTIDE SEQUENCE</scope>
    <source>
        <strain evidence="1">D6</strain>
    </source>
</reference>
<organism evidence="1 2">
    <name type="scientific">Seminavis robusta</name>
    <dbReference type="NCBI Taxonomy" id="568900"/>
    <lineage>
        <taxon>Eukaryota</taxon>
        <taxon>Sar</taxon>
        <taxon>Stramenopiles</taxon>
        <taxon>Ochrophyta</taxon>
        <taxon>Bacillariophyta</taxon>
        <taxon>Bacillariophyceae</taxon>
        <taxon>Bacillariophycidae</taxon>
        <taxon>Naviculales</taxon>
        <taxon>Naviculaceae</taxon>
        <taxon>Seminavis</taxon>
    </lineage>
</organism>
<accession>A0A9N8ERN7</accession>
<dbReference type="Proteomes" id="UP001153069">
    <property type="component" value="Unassembled WGS sequence"/>
</dbReference>
<evidence type="ECO:0000313" key="2">
    <source>
        <dbReference type="Proteomes" id="UP001153069"/>
    </source>
</evidence>